<keyword evidence="1" id="KW-0285">Flavoprotein</keyword>
<keyword evidence="4 7" id="KW-0503">Monooxygenase</keyword>
<dbReference type="GO" id="GO:0004497">
    <property type="term" value="F:monooxygenase activity"/>
    <property type="evidence" value="ECO:0007669"/>
    <property type="project" value="UniProtKB-KW"/>
</dbReference>
<evidence type="ECO:0000259" key="6">
    <source>
        <dbReference type="Pfam" id="PF00296"/>
    </source>
</evidence>
<keyword evidence="8" id="KW-1185">Reference proteome</keyword>
<evidence type="ECO:0000256" key="3">
    <source>
        <dbReference type="ARBA" id="ARBA00023002"/>
    </source>
</evidence>
<evidence type="ECO:0000256" key="1">
    <source>
        <dbReference type="ARBA" id="ARBA00022630"/>
    </source>
</evidence>
<comment type="caution">
    <text evidence="7">The sequence shown here is derived from an EMBL/GenBank/DDBJ whole genome shotgun (WGS) entry which is preliminary data.</text>
</comment>
<gene>
    <name evidence="7" type="ORF">GCM10025780_26580</name>
</gene>
<dbReference type="Pfam" id="PF00296">
    <property type="entry name" value="Bac_luciferase"/>
    <property type="match status" value="1"/>
</dbReference>
<feature type="domain" description="Luciferase-like" evidence="6">
    <location>
        <begin position="8"/>
        <end position="386"/>
    </location>
</feature>
<comment type="similarity">
    <text evidence="5">Belongs to the NtaA/SnaA/DszA monooxygenase family.</text>
</comment>
<dbReference type="SUPFAM" id="SSF51679">
    <property type="entry name" value="Bacterial luciferase-like"/>
    <property type="match status" value="1"/>
</dbReference>
<dbReference type="InterPro" id="IPR016215">
    <property type="entry name" value="NTA_MOA"/>
</dbReference>
<sequence length="438" mass="48714">MSADPFHLAWFTPFKVPAWKSPWAQDTPFTWLNGQYYVDMARNLERAGFDFMMFEDSTLVSDTYGGSMENDLKHGLHSPKGDPVPLLPMLAQATKHMGFIATMSTSFYPPFILARVMATMDHLTQGRVGWNVVTSSEDLAAQNYGIDHLLQHDERYVMAEEFITVAKALWDSWEDGAIVADRETGYLADHTKVHPIHHEGKYFKVRGPLNLPAGPQHYPTICQAGGSPMGRDFASRHANVLLATPSGVDAMKEYRDDIRSRAVAQGRAADDVKVMFIVQPVLGETEADAQALARRRYELTQDQIETILGIMSITTEVDFKQFDLDQPLPADVTTNGHQSGLDQFRKGAEGKTIREALMGRQTEVLPLIGTPASVAEQMDEVMEAVGGDGFLIRGEPVRTHSRRYVDEIASGLAPELRKRGLIRSDYTEPTLKANLGAF</sequence>
<proteinExistence type="inferred from homology"/>
<name>A0ABP8W3W7_9MICO</name>
<dbReference type="InterPro" id="IPR036661">
    <property type="entry name" value="Luciferase-like_sf"/>
</dbReference>
<evidence type="ECO:0000256" key="5">
    <source>
        <dbReference type="ARBA" id="ARBA00033748"/>
    </source>
</evidence>
<accession>A0ABP8W3W7</accession>
<dbReference type="PIRSF" id="PIRSF000337">
    <property type="entry name" value="NTA_MOA"/>
    <property type="match status" value="1"/>
</dbReference>
<protein>
    <submittedName>
        <fullName evidence="7">NtaA/DmoA family FMN-dependent monooxygenase</fullName>
    </submittedName>
</protein>
<dbReference type="RefSeq" id="WP_345376386.1">
    <property type="nucleotide sequence ID" value="NZ_BAABLM010000005.1"/>
</dbReference>
<organism evidence="7 8">
    <name type="scientific">Frondihabitans cladoniiphilus</name>
    <dbReference type="NCBI Taxonomy" id="715785"/>
    <lineage>
        <taxon>Bacteria</taxon>
        <taxon>Bacillati</taxon>
        <taxon>Actinomycetota</taxon>
        <taxon>Actinomycetes</taxon>
        <taxon>Micrococcales</taxon>
        <taxon>Microbacteriaceae</taxon>
        <taxon>Frondihabitans</taxon>
    </lineage>
</organism>
<keyword evidence="3" id="KW-0560">Oxidoreductase</keyword>
<keyword evidence="2" id="KW-0288">FMN</keyword>
<dbReference type="PANTHER" id="PTHR30011">
    <property type="entry name" value="ALKANESULFONATE MONOOXYGENASE-RELATED"/>
    <property type="match status" value="1"/>
</dbReference>
<reference evidence="8" key="1">
    <citation type="journal article" date="2019" name="Int. J. Syst. Evol. Microbiol.">
        <title>The Global Catalogue of Microorganisms (GCM) 10K type strain sequencing project: providing services to taxonomists for standard genome sequencing and annotation.</title>
        <authorList>
            <consortium name="The Broad Institute Genomics Platform"/>
            <consortium name="The Broad Institute Genome Sequencing Center for Infectious Disease"/>
            <person name="Wu L."/>
            <person name="Ma J."/>
        </authorList>
    </citation>
    <scope>NUCLEOTIDE SEQUENCE [LARGE SCALE GENOMIC DNA]</scope>
    <source>
        <strain evidence="8">JCM 18956</strain>
    </source>
</reference>
<evidence type="ECO:0000256" key="2">
    <source>
        <dbReference type="ARBA" id="ARBA00022643"/>
    </source>
</evidence>
<evidence type="ECO:0000313" key="8">
    <source>
        <dbReference type="Proteomes" id="UP001501295"/>
    </source>
</evidence>
<dbReference type="PANTHER" id="PTHR30011:SF16">
    <property type="entry name" value="C2H2 FINGER DOMAIN TRANSCRIPTION FACTOR (EUROFUNG)-RELATED"/>
    <property type="match status" value="1"/>
</dbReference>
<evidence type="ECO:0000256" key="4">
    <source>
        <dbReference type="ARBA" id="ARBA00023033"/>
    </source>
</evidence>
<dbReference type="Proteomes" id="UP001501295">
    <property type="component" value="Unassembled WGS sequence"/>
</dbReference>
<dbReference type="Gene3D" id="3.20.20.30">
    <property type="entry name" value="Luciferase-like domain"/>
    <property type="match status" value="1"/>
</dbReference>
<dbReference type="NCBIfam" id="TIGR03860">
    <property type="entry name" value="FMN_nitrolo"/>
    <property type="match status" value="1"/>
</dbReference>
<evidence type="ECO:0000313" key="7">
    <source>
        <dbReference type="EMBL" id="GAA4680099.1"/>
    </source>
</evidence>
<dbReference type="InterPro" id="IPR051260">
    <property type="entry name" value="Diverse_substr_monoxygenases"/>
</dbReference>
<dbReference type="InterPro" id="IPR011251">
    <property type="entry name" value="Luciferase-like_dom"/>
</dbReference>
<dbReference type="EMBL" id="BAABLM010000005">
    <property type="protein sequence ID" value="GAA4680099.1"/>
    <property type="molecule type" value="Genomic_DNA"/>
</dbReference>